<dbReference type="Gene3D" id="1.25.10.90">
    <property type="match status" value="1"/>
</dbReference>
<evidence type="ECO:0000313" key="2">
    <source>
        <dbReference type="Proteomes" id="UP000033935"/>
    </source>
</evidence>
<dbReference type="CDD" id="cd06561">
    <property type="entry name" value="AlkD_like"/>
    <property type="match status" value="1"/>
</dbReference>
<accession>A0A0G0Q142</accession>
<dbReference type="PANTHER" id="PTHR34070:SF1">
    <property type="entry name" value="DNA ALKYLATION REPAIR PROTEIN"/>
    <property type="match status" value="1"/>
</dbReference>
<evidence type="ECO:0000313" key="1">
    <source>
        <dbReference type="EMBL" id="KKR04105.1"/>
    </source>
</evidence>
<dbReference type="SUPFAM" id="SSF48371">
    <property type="entry name" value="ARM repeat"/>
    <property type="match status" value="1"/>
</dbReference>
<dbReference type="EMBL" id="LBWG01000012">
    <property type="protein sequence ID" value="KKR04105.1"/>
    <property type="molecule type" value="Genomic_DNA"/>
</dbReference>
<dbReference type="Proteomes" id="UP000033935">
    <property type="component" value="Unassembled WGS sequence"/>
</dbReference>
<dbReference type="InterPro" id="IPR014825">
    <property type="entry name" value="DNA_alkylation"/>
</dbReference>
<comment type="caution">
    <text evidence="1">The sequence shown here is derived from an EMBL/GenBank/DDBJ whole genome shotgun (WGS) entry which is preliminary data.</text>
</comment>
<dbReference type="InterPro" id="IPR016024">
    <property type="entry name" value="ARM-type_fold"/>
</dbReference>
<dbReference type="Pfam" id="PF08713">
    <property type="entry name" value="DNA_alkylation"/>
    <property type="match status" value="1"/>
</dbReference>
<proteinExistence type="predicted"/>
<dbReference type="PANTHER" id="PTHR34070">
    <property type="entry name" value="ARMADILLO-TYPE FOLD"/>
    <property type="match status" value="1"/>
</dbReference>
<gene>
    <name evidence="1" type="ORF">UT30_C0012G0016</name>
</gene>
<dbReference type="AlphaFoldDB" id="A0A0G0Q142"/>
<protein>
    <submittedName>
        <fullName evidence="1">Alkylation repair enzyme protein</fullName>
    </submittedName>
</protein>
<organism evidence="1 2">
    <name type="scientific">Candidatus Uhrbacteria bacterium GW2011_GWF2_39_13</name>
    <dbReference type="NCBI Taxonomy" id="1618995"/>
    <lineage>
        <taxon>Bacteria</taxon>
        <taxon>Candidatus Uhriibacteriota</taxon>
    </lineage>
</organism>
<name>A0A0G0Q142_9BACT</name>
<sequence length="250" mass="30333">MCRQDDPLTELENSLKKLVTPDPAYKAFREKTTRLQVLGLRLPLMQKREQAGFSFYQKEKKDILKEWNSAWNRSHIHEVLSLPLFYYRRHKKELTSVHWKYLKNWIERVENWEHADSLCYLYSFLYERYPNLVEPTLKQWNRSKNPWKRRASVVSTIYYASKNRKAPSIKTVLLLIEPLIQDKNPYVQKAVGWQLREAYKLWPEEILLFLKKHLLGLPAITFSYATEKLSKKEKEILKNQRWMYRKKKQK</sequence>
<reference evidence="1 2" key="1">
    <citation type="journal article" date="2015" name="Nature">
        <title>rRNA introns, odd ribosomes, and small enigmatic genomes across a large radiation of phyla.</title>
        <authorList>
            <person name="Brown C.T."/>
            <person name="Hug L.A."/>
            <person name="Thomas B.C."/>
            <person name="Sharon I."/>
            <person name="Castelle C.J."/>
            <person name="Singh A."/>
            <person name="Wilkins M.J."/>
            <person name="Williams K.H."/>
            <person name="Banfield J.F."/>
        </authorList>
    </citation>
    <scope>NUCLEOTIDE SEQUENCE [LARGE SCALE GENOMIC DNA]</scope>
</reference>